<dbReference type="NCBIfam" id="NF005863">
    <property type="entry name" value="PRK07798.1"/>
    <property type="match status" value="1"/>
</dbReference>
<dbReference type="Pfam" id="PF00501">
    <property type="entry name" value="AMP-binding"/>
    <property type="match status" value="1"/>
</dbReference>
<reference evidence="3 4" key="1">
    <citation type="journal article" date="2019" name="Emerg. Microbes Infect.">
        <title>Comprehensive subspecies identification of 175 nontuberculous mycobacteria species based on 7547 genomic profiles.</title>
        <authorList>
            <person name="Matsumoto Y."/>
            <person name="Kinjo T."/>
            <person name="Motooka D."/>
            <person name="Nabeya D."/>
            <person name="Jung N."/>
            <person name="Uechi K."/>
            <person name="Horii T."/>
            <person name="Iida T."/>
            <person name="Fujita J."/>
            <person name="Nakamura S."/>
        </authorList>
    </citation>
    <scope>NUCLEOTIDE SEQUENCE [LARGE SCALE GENOMIC DNA]</scope>
    <source>
        <strain evidence="3 4">JCM 17783</strain>
    </source>
</reference>
<dbReference type="InterPro" id="IPR025110">
    <property type="entry name" value="AMP-bd_C"/>
</dbReference>
<dbReference type="Proteomes" id="UP000467130">
    <property type="component" value="Chromosome"/>
</dbReference>
<dbReference type="PROSITE" id="PS00455">
    <property type="entry name" value="AMP_BINDING"/>
    <property type="match status" value="1"/>
</dbReference>
<feature type="domain" description="AMP-binding enzyme C-terminal" evidence="2">
    <location>
        <begin position="461"/>
        <end position="536"/>
    </location>
</feature>
<evidence type="ECO:0000313" key="4">
    <source>
        <dbReference type="Proteomes" id="UP000467130"/>
    </source>
</evidence>
<dbReference type="Pfam" id="PF13193">
    <property type="entry name" value="AMP-binding_C"/>
    <property type="match status" value="1"/>
</dbReference>
<keyword evidence="4" id="KW-1185">Reference proteome</keyword>
<protein>
    <submittedName>
        <fullName evidence="3">Acyl-CoA synthetase</fullName>
    </submittedName>
</protein>
<accession>A0A7I7Q2P1</accession>
<dbReference type="GO" id="GO:0016878">
    <property type="term" value="F:acid-thiol ligase activity"/>
    <property type="evidence" value="ECO:0007669"/>
    <property type="project" value="UniProtKB-ARBA"/>
</dbReference>
<proteinExistence type="predicted"/>
<dbReference type="KEGG" id="msto:MSTO_08490"/>
<evidence type="ECO:0000259" key="2">
    <source>
        <dbReference type="Pfam" id="PF13193"/>
    </source>
</evidence>
<dbReference type="Gene3D" id="3.40.50.12780">
    <property type="entry name" value="N-terminal domain of ligase-like"/>
    <property type="match status" value="1"/>
</dbReference>
<dbReference type="InterPro" id="IPR045851">
    <property type="entry name" value="AMP-bd_C_sf"/>
</dbReference>
<dbReference type="EMBL" id="AP022587">
    <property type="protein sequence ID" value="BBY20644.1"/>
    <property type="molecule type" value="Genomic_DNA"/>
</dbReference>
<evidence type="ECO:0000313" key="3">
    <source>
        <dbReference type="EMBL" id="BBY20644.1"/>
    </source>
</evidence>
<dbReference type="InterPro" id="IPR000873">
    <property type="entry name" value="AMP-dep_synth/lig_dom"/>
</dbReference>
<dbReference type="InterPro" id="IPR042099">
    <property type="entry name" value="ANL_N_sf"/>
</dbReference>
<dbReference type="Gene3D" id="3.30.300.30">
    <property type="match status" value="1"/>
</dbReference>
<name>A0A7I7Q2P1_9MYCO</name>
<gene>
    <name evidence="3" type="ORF">MSTO_08490</name>
</gene>
<dbReference type="SUPFAM" id="SSF56801">
    <property type="entry name" value="Acetyl-CoA synthetase-like"/>
    <property type="match status" value="1"/>
</dbReference>
<evidence type="ECO:0000259" key="1">
    <source>
        <dbReference type="Pfam" id="PF00501"/>
    </source>
</evidence>
<dbReference type="RefSeq" id="WP_163788675.1">
    <property type="nucleotide sequence ID" value="NZ_AP022587.1"/>
</dbReference>
<dbReference type="InterPro" id="IPR020845">
    <property type="entry name" value="AMP-binding_CS"/>
</dbReference>
<organism evidence="3 4">
    <name type="scientific">Mycobacterium stomatepiae</name>
    <dbReference type="NCBI Taxonomy" id="470076"/>
    <lineage>
        <taxon>Bacteria</taxon>
        <taxon>Bacillati</taxon>
        <taxon>Actinomycetota</taxon>
        <taxon>Actinomycetes</taxon>
        <taxon>Mycobacteriales</taxon>
        <taxon>Mycobacteriaceae</taxon>
        <taxon>Mycobacterium</taxon>
        <taxon>Mycobacterium simiae complex</taxon>
    </lineage>
</organism>
<feature type="domain" description="AMP-dependent synthetase/ligase" evidence="1">
    <location>
        <begin position="16"/>
        <end position="395"/>
    </location>
</feature>
<dbReference type="PANTHER" id="PTHR43767">
    <property type="entry name" value="LONG-CHAIN-FATTY-ACID--COA LIGASE"/>
    <property type="match status" value="1"/>
</dbReference>
<dbReference type="InterPro" id="IPR050237">
    <property type="entry name" value="ATP-dep_AMP-bd_enzyme"/>
</dbReference>
<dbReference type="PANTHER" id="PTHR43767:SF1">
    <property type="entry name" value="NONRIBOSOMAL PEPTIDE SYNTHASE PES1 (EUROFUNG)-RELATED"/>
    <property type="match status" value="1"/>
</dbReference>
<dbReference type="AlphaFoldDB" id="A0A7I7Q2P1"/>
<sequence>MAENGFNLSTVFSTLARTLPEQRAMYWRGREWTYAEMDTRVDGVAHYLSSLGLGCHTERDRLPGHESGQDHIGLYLRNGNQYLEAMIGAYRSRTAPFNVNYRYVDTELVYLLDNAQARALVYHGEFAPRVAAIRDRLPHLEFLIQVADDSGQPLLPGAVDYESIIETPPPPGGMPTPSGDDLYMLYTGGTTGMPKGVLWRQHDVFVSSMGGRPFGSDEAMTTYEELAERASAAPGFASVLLIPPLMHGAAQWGAFQIMTMGGWVTFPDDVHRIRADEILRLVERERVMSIPVVGDAIARPLIDEIERGDYDLSGLINISNGGAALTPSVRKRFVTALPNLLVIDAVGASETGLQMSALPTQSEPTAVATFIPGSETGVLAIDFSRQIGPGGGEGWLARRNMIPLGYLGDAEKTARTFPVVGGVRWSIPGDRARFLADGRIELLGRDAVTINSGGEKIFAEEVEAAMAEHPGIYDVVVTGRPSERWGNEVVAIVQLVEGSDPSDDELLETCQQHIARYRLPKAIIRTAKVQRSPAGKADYRWAKQVAAENLPTTAGSVKPPV</sequence>